<reference evidence="16" key="1">
    <citation type="journal article" date="2020" name="Fungal Divers.">
        <title>Resolving the Mortierellaceae phylogeny through synthesis of multi-gene phylogenetics and phylogenomics.</title>
        <authorList>
            <person name="Vandepol N."/>
            <person name="Liber J."/>
            <person name="Desiro A."/>
            <person name="Na H."/>
            <person name="Kennedy M."/>
            <person name="Barry K."/>
            <person name="Grigoriev I.V."/>
            <person name="Miller A.N."/>
            <person name="O'Donnell K."/>
            <person name="Stajich J.E."/>
            <person name="Bonito G."/>
        </authorList>
    </citation>
    <scope>NUCLEOTIDE SEQUENCE</scope>
    <source>
        <strain evidence="16">BC1065</strain>
    </source>
</reference>
<comment type="subcellular location">
    <subcellularLocation>
        <location evidence="1">Membrane</location>
        <topology evidence="1">Multi-pass membrane protein</topology>
    </subcellularLocation>
</comment>
<feature type="domain" description="EXPERA" evidence="15">
    <location>
        <begin position="70"/>
        <end position="212"/>
    </location>
</feature>
<evidence type="ECO:0000256" key="3">
    <source>
        <dbReference type="ARBA" id="ARBA00022516"/>
    </source>
</evidence>
<keyword evidence="3" id="KW-0444">Lipid biosynthesis</keyword>
<evidence type="ECO:0000256" key="4">
    <source>
        <dbReference type="ARBA" id="ARBA00022692"/>
    </source>
</evidence>
<evidence type="ECO:0000313" key="16">
    <source>
        <dbReference type="EMBL" id="KAG0264244.1"/>
    </source>
</evidence>
<keyword evidence="9 13" id="KW-0472">Membrane</keyword>
<feature type="transmembrane region" description="Helical" evidence="14">
    <location>
        <begin position="192"/>
        <end position="213"/>
    </location>
</feature>
<keyword evidence="7" id="KW-0756">Sterol biosynthesis</keyword>
<dbReference type="EMBL" id="JAAAJB010000143">
    <property type="protein sequence ID" value="KAG0264244.1"/>
    <property type="molecule type" value="Genomic_DNA"/>
</dbReference>
<keyword evidence="12" id="KW-0413">Isomerase</keyword>
<evidence type="ECO:0000256" key="7">
    <source>
        <dbReference type="ARBA" id="ARBA00023011"/>
    </source>
</evidence>
<protein>
    <recommendedName>
        <fullName evidence="15">EXPERA domain-containing protein</fullName>
    </recommendedName>
</protein>
<dbReference type="AlphaFoldDB" id="A0A9P6QEL9"/>
<evidence type="ECO:0000256" key="5">
    <source>
        <dbReference type="ARBA" id="ARBA00022955"/>
    </source>
</evidence>
<organism evidence="16 17">
    <name type="scientific">Actinomortierella ambigua</name>
    <dbReference type="NCBI Taxonomy" id="1343610"/>
    <lineage>
        <taxon>Eukaryota</taxon>
        <taxon>Fungi</taxon>
        <taxon>Fungi incertae sedis</taxon>
        <taxon>Mucoromycota</taxon>
        <taxon>Mortierellomycotina</taxon>
        <taxon>Mortierellomycetes</taxon>
        <taxon>Mortierellales</taxon>
        <taxon>Mortierellaceae</taxon>
        <taxon>Actinomortierella</taxon>
    </lineage>
</organism>
<dbReference type="Pfam" id="PF05241">
    <property type="entry name" value="EBP"/>
    <property type="match status" value="1"/>
</dbReference>
<dbReference type="GO" id="GO:0004769">
    <property type="term" value="F:steroid Delta-isomerase activity"/>
    <property type="evidence" value="ECO:0007669"/>
    <property type="project" value="TreeGrafter"/>
</dbReference>
<evidence type="ECO:0000256" key="13">
    <source>
        <dbReference type="PROSITE-ProRule" id="PRU01087"/>
    </source>
</evidence>
<evidence type="ECO:0000256" key="8">
    <source>
        <dbReference type="ARBA" id="ARBA00023098"/>
    </source>
</evidence>
<evidence type="ECO:0000256" key="10">
    <source>
        <dbReference type="ARBA" id="ARBA00023166"/>
    </source>
</evidence>
<comment type="caution">
    <text evidence="16">The sequence shown here is derived from an EMBL/GenBank/DDBJ whole genome shotgun (WGS) entry which is preliminary data.</text>
</comment>
<dbReference type="OrthoDB" id="58557at2759"/>
<keyword evidence="10" id="KW-1207">Sterol metabolism</keyword>
<evidence type="ECO:0000256" key="14">
    <source>
        <dbReference type="SAM" id="Phobius"/>
    </source>
</evidence>
<evidence type="ECO:0000256" key="9">
    <source>
        <dbReference type="ARBA" id="ARBA00023136"/>
    </source>
</evidence>
<feature type="transmembrane region" description="Helical" evidence="14">
    <location>
        <begin position="158"/>
        <end position="180"/>
    </location>
</feature>
<accession>A0A9P6QEL9</accession>
<evidence type="ECO:0000259" key="15">
    <source>
        <dbReference type="PROSITE" id="PS51751"/>
    </source>
</evidence>
<dbReference type="PROSITE" id="PS51751">
    <property type="entry name" value="EXPERA"/>
    <property type="match status" value="1"/>
</dbReference>
<feature type="transmembrane region" description="Helical" evidence="14">
    <location>
        <begin position="39"/>
        <end position="57"/>
    </location>
</feature>
<evidence type="ECO:0000256" key="6">
    <source>
        <dbReference type="ARBA" id="ARBA00022989"/>
    </source>
</evidence>
<keyword evidence="11" id="KW-0753">Steroid metabolism</keyword>
<dbReference type="PANTHER" id="PTHR14207:SF0">
    <property type="entry name" value="3-BETA-HYDROXYSTEROID-DELTA(8),DELTA(7)-ISOMERASE"/>
    <property type="match status" value="1"/>
</dbReference>
<dbReference type="GO" id="GO:0047750">
    <property type="term" value="F:cholestenol delta-isomerase activity"/>
    <property type="evidence" value="ECO:0007669"/>
    <property type="project" value="InterPro"/>
</dbReference>
<dbReference type="GO" id="GO:0005783">
    <property type="term" value="C:endoplasmic reticulum"/>
    <property type="evidence" value="ECO:0007669"/>
    <property type="project" value="TreeGrafter"/>
</dbReference>
<evidence type="ECO:0000256" key="1">
    <source>
        <dbReference type="ARBA" id="ARBA00004141"/>
    </source>
</evidence>
<feature type="transmembrane region" description="Helical" evidence="14">
    <location>
        <begin position="69"/>
        <end position="88"/>
    </location>
</feature>
<dbReference type="InterPro" id="IPR033118">
    <property type="entry name" value="EXPERA"/>
</dbReference>
<evidence type="ECO:0000313" key="17">
    <source>
        <dbReference type="Proteomes" id="UP000807716"/>
    </source>
</evidence>
<proteinExistence type="inferred from homology"/>
<keyword evidence="5" id="KW-0752">Steroid biosynthesis</keyword>
<evidence type="ECO:0000256" key="12">
    <source>
        <dbReference type="ARBA" id="ARBA00023235"/>
    </source>
</evidence>
<feature type="transmembrane region" description="Helical" evidence="14">
    <location>
        <begin position="126"/>
        <end position="146"/>
    </location>
</feature>
<dbReference type="GO" id="GO:0016126">
    <property type="term" value="P:sterol biosynthetic process"/>
    <property type="evidence" value="ECO:0007669"/>
    <property type="project" value="UniProtKB-KW"/>
</dbReference>
<evidence type="ECO:0000256" key="11">
    <source>
        <dbReference type="ARBA" id="ARBA00023221"/>
    </source>
</evidence>
<keyword evidence="6 13" id="KW-1133">Transmembrane helix</keyword>
<keyword evidence="8" id="KW-0443">Lipid metabolism</keyword>
<evidence type="ECO:0000256" key="2">
    <source>
        <dbReference type="ARBA" id="ARBA00008337"/>
    </source>
</evidence>
<name>A0A9P6QEL9_9FUNG</name>
<keyword evidence="4 13" id="KW-0812">Transmembrane</keyword>
<sequence>MASPVAEAIINAAPTLHPYYPRHLVMDHYVPNTNSMMETLVKMFAVFGTIISGSLLLSRRKRQSTIRGLGNQLTFVWFVMCGFIHLGLEGYFGIYHKTLAGMNTPLAQVWKEYSISDSRYLTSDSFVLIMERITAFAWGPLAFYVAYAQYHNLPSRYIIQLIISLGQIYGNVLYYCTTLIEGAPHGDPHPYYYYFYFVHFNAWWIVVPGILLFNAIKNLHRAVAASSAPASCPVSKKHK</sequence>
<keyword evidence="17" id="KW-1185">Reference proteome</keyword>
<dbReference type="PANTHER" id="PTHR14207">
    <property type="entry name" value="STEROL ISOMERASE"/>
    <property type="match status" value="1"/>
</dbReference>
<gene>
    <name evidence="16" type="ORF">DFQ27_001321</name>
</gene>
<dbReference type="GO" id="GO:0016020">
    <property type="term" value="C:membrane"/>
    <property type="evidence" value="ECO:0007669"/>
    <property type="project" value="UniProtKB-SubCell"/>
</dbReference>
<dbReference type="Proteomes" id="UP000807716">
    <property type="component" value="Unassembled WGS sequence"/>
</dbReference>
<dbReference type="GO" id="GO:0000247">
    <property type="term" value="F:C-8 sterol isomerase activity"/>
    <property type="evidence" value="ECO:0007669"/>
    <property type="project" value="TreeGrafter"/>
</dbReference>
<dbReference type="InterPro" id="IPR007905">
    <property type="entry name" value="EBP"/>
</dbReference>
<comment type="similarity">
    <text evidence="2">Belongs to the EBP family.</text>
</comment>